<dbReference type="AlphaFoldDB" id="A0A433PU51"/>
<feature type="compositionally biased region" description="Low complexity" evidence="2">
    <location>
        <begin position="193"/>
        <end position="218"/>
    </location>
</feature>
<feature type="domain" description="F-box" evidence="3">
    <location>
        <begin position="10"/>
        <end position="57"/>
    </location>
</feature>
<gene>
    <name evidence="4" type="ORF">BC938DRAFT_475477</name>
</gene>
<dbReference type="InterPro" id="IPR036514">
    <property type="entry name" value="SGNH_hydro_sf"/>
</dbReference>
<feature type="region of interest" description="Disordered" evidence="2">
    <location>
        <begin position="464"/>
        <end position="490"/>
    </location>
</feature>
<dbReference type="Pfam" id="PF12937">
    <property type="entry name" value="F-box-like"/>
    <property type="match status" value="1"/>
</dbReference>
<feature type="compositionally biased region" description="Low complexity" evidence="2">
    <location>
        <begin position="245"/>
        <end position="263"/>
    </location>
</feature>
<proteinExistence type="predicted"/>
<dbReference type="InterPro" id="IPR005181">
    <property type="entry name" value="SASA"/>
</dbReference>
<evidence type="ECO:0000313" key="4">
    <source>
        <dbReference type="EMBL" id="RUS21037.1"/>
    </source>
</evidence>
<dbReference type="InterPro" id="IPR036047">
    <property type="entry name" value="F-box-like_dom_sf"/>
</dbReference>
<keyword evidence="1 4" id="KW-0378">Hydrolase</keyword>
<dbReference type="SUPFAM" id="SSF52266">
    <property type="entry name" value="SGNH hydrolase"/>
    <property type="match status" value="1"/>
</dbReference>
<dbReference type="Pfam" id="PF03629">
    <property type="entry name" value="SASA"/>
    <property type="match status" value="1"/>
</dbReference>
<accession>A0A433PU51</accession>
<evidence type="ECO:0000256" key="2">
    <source>
        <dbReference type="SAM" id="MobiDB-lite"/>
    </source>
</evidence>
<keyword evidence="5" id="KW-1185">Reference proteome</keyword>
<sequence length="779" mass="84334">MIPPPPPILPSPLLSLPPEVFDLIAKTLSLPALLRLSATSKSIRARTVDSATLWRRIEFWSLRPLGTVFHTTISSINDATVEKLFCHILGPNALNGVSEVTLNGTRITAKSVDRLLRNCRNIETLSIQYCYGVDLSALAVIFDTMVNEGKKLKLKRLLAYGAGLTPSTVIPPNYQPRQATPETASPSTRTIQSTRSTNPCSPSNPPTRSTRAPSTCPSVASAHNTPAHQRPRLADAVASPIRGFASSARPRTRASRAGLARHAGHAGLTGSSCAVPASQASRADSAAAGRASGACSHGGLCRRATSATSWSAVGAGGTWCCATSAPPRSASAAGPWCRASSIVAEQIENFVYHHIMYTKVESYQVLQRDECGKASVQHDGCIVELPVGGPYQIGDAHDILVGDIWICAGQSNMRGNGIYVDINPVDIEKSSPFVHSFQSREQWAVAEEPSHWLSESPRLIHHILPDPSNGGVKDKVPDTIPPRDPNRTRGISPVLTFAKERYARTGVPVGLVPSAHGGTSMKQWDPALRDKGEASLYGAMFERFKAVGGKVAGVLWYQGETDATMPAPEADEYQKRTLALVEAVRADFGQPLLPFYYVQIGRYVQIGDPYRWNVVREAQRTMLPLLRGPVGMVTAVDVELDDGIHLSTAGQKTVGRRLANAVDGMRSPDPKSVRYETRQFGGARRKYVVVAFRNVRDGLRANGRPMGFSLRLGPDELSVIHKVTLEETEARLHLNDVDLSKEVELWYGYGWNPICNVTDGMDMAVPAFGPIRVSEQGAV</sequence>
<protein>
    <submittedName>
        <fullName evidence="4">SGNH hydrolase-type esterase domain-containing protein</fullName>
    </submittedName>
</protein>
<name>A0A433PU51_9FUNG</name>
<evidence type="ECO:0000256" key="1">
    <source>
        <dbReference type="ARBA" id="ARBA00022801"/>
    </source>
</evidence>
<dbReference type="PROSITE" id="PS50181">
    <property type="entry name" value="FBOX"/>
    <property type="match status" value="1"/>
</dbReference>
<reference evidence="4 5" key="1">
    <citation type="journal article" date="2018" name="New Phytol.">
        <title>Phylogenomics of Endogonaceae and evolution of mycorrhizas within Mucoromycota.</title>
        <authorList>
            <person name="Chang Y."/>
            <person name="Desiro A."/>
            <person name="Na H."/>
            <person name="Sandor L."/>
            <person name="Lipzen A."/>
            <person name="Clum A."/>
            <person name="Barry K."/>
            <person name="Grigoriev I.V."/>
            <person name="Martin F.M."/>
            <person name="Stajich J.E."/>
            <person name="Smith M.E."/>
            <person name="Bonito G."/>
            <person name="Spatafora J.W."/>
        </authorList>
    </citation>
    <scope>NUCLEOTIDE SEQUENCE [LARGE SCALE GENOMIC DNA]</scope>
    <source>
        <strain evidence="4 5">AD002</strain>
    </source>
</reference>
<dbReference type="PANTHER" id="PTHR31988:SF19">
    <property type="entry name" value="9-O-ACETYL-N-ACETYLNEURAMINIC ACID DEACETYLASE-RELATED"/>
    <property type="match status" value="1"/>
</dbReference>
<dbReference type="InterPro" id="IPR032675">
    <property type="entry name" value="LRR_dom_sf"/>
</dbReference>
<dbReference type="GO" id="GO:0016787">
    <property type="term" value="F:hydrolase activity"/>
    <property type="evidence" value="ECO:0007669"/>
    <property type="project" value="UniProtKB-KW"/>
</dbReference>
<dbReference type="InterPro" id="IPR001810">
    <property type="entry name" value="F-box_dom"/>
</dbReference>
<dbReference type="Gene3D" id="3.80.10.10">
    <property type="entry name" value="Ribonuclease Inhibitor"/>
    <property type="match status" value="1"/>
</dbReference>
<feature type="compositionally biased region" description="Polar residues" evidence="2">
    <location>
        <begin position="169"/>
        <end position="192"/>
    </location>
</feature>
<organism evidence="4 5">
    <name type="scientific">Jimgerdemannia flammicorona</name>
    <dbReference type="NCBI Taxonomy" id="994334"/>
    <lineage>
        <taxon>Eukaryota</taxon>
        <taxon>Fungi</taxon>
        <taxon>Fungi incertae sedis</taxon>
        <taxon>Mucoromycota</taxon>
        <taxon>Mucoromycotina</taxon>
        <taxon>Endogonomycetes</taxon>
        <taxon>Endogonales</taxon>
        <taxon>Endogonaceae</taxon>
        <taxon>Jimgerdemannia</taxon>
    </lineage>
</organism>
<dbReference type="InterPro" id="IPR052940">
    <property type="entry name" value="Carb_Esterase_6"/>
</dbReference>
<dbReference type="Proteomes" id="UP000274822">
    <property type="component" value="Unassembled WGS sequence"/>
</dbReference>
<dbReference type="Gene3D" id="3.40.50.1110">
    <property type="entry name" value="SGNH hydrolase"/>
    <property type="match status" value="1"/>
</dbReference>
<evidence type="ECO:0000313" key="5">
    <source>
        <dbReference type="Proteomes" id="UP000274822"/>
    </source>
</evidence>
<dbReference type="EMBL" id="RBNJ01020761">
    <property type="protein sequence ID" value="RUS21037.1"/>
    <property type="molecule type" value="Genomic_DNA"/>
</dbReference>
<dbReference type="PANTHER" id="PTHR31988">
    <property type="entry name" value="ESTERASE, PUTATIVE (DUF303)-RELATED"/>
    <property type="match status" value="1"/>
</dbReference>
<dbReference type="SUPFAM" id="SSF81383">
    <property type="entry name" value="F-box domain"/>
    <property type="match status" value="1"/>
</dbReference>
<comment type="caution">
    <text evidence="4">The sequence shown here is derived from an EMBL/GenBank/DDBJ whole genome shotgun (WGS) entry which is preliminary data.</text>
</comment>
<feature type="region of interest" description="Disordered" evidence="2">
    <location>
        <begin position="169"/>
        <end position="263"/>
    </location>
</feature>
<evidence type="ECO:0000259" key="3">
    <source>
        <dbReference type="PROSITE" id="PS50181"/>
    </source>
</evidence>